<keyword evidence="1" id="KW-0812">Transmembrane</keyword>
<feature type="transmembrane region" description="Helical" evidence="1">
    <location>
        <begin position="12"/>
        <end position="33"/>
    </location>
</feature>
<name>A0A432GNG7_9DELT</name>
<keyword evidence="1" id="KW-1133">Transmembrane helix</keyword>
<accession>A0A432GNG7</accession>
<dbReference type="EMBL" id="QNZI01000126">
    <property type="protein sequence ID" value="RTZ85020.1"/>
    <property type="molecule type" value="Genomic_DNA"/>
</dbReference>
<keyword evidence="1" id="KW-0472">Membrane</keyword>
<reference evidence="2 3" key="1">
    <citation type="submission" date="2018-06" db="EMBL/GenBank/DDBJ databases">
        <title>Combined omics and stable isotope probing to characterize newly discovered Mariana Back-Arc vent microbial communities.</title>
        <authorList>
            <person name="Trembath-Reichert E."/>
            <person name="Huber J.A."/>
        </authorList>
    </citation>
    <scope>NUCLEOTIDE SEQUENCE [LARGE SCALE GENOMIC DNA]</scope>
    <source>
        <strain evidence="2">MAG 24</strain>
    </source>
</reference>
<organism evidence="2 3">
    <name type="scientific">SAR324 cluster bacterium</name>
    <dbReference type="NCBI Taxonomy" id="2024889"/>
    <lineage>
        <taxon>Bacteria</taxon>
        <taxon>Deltaproteobacteria</taxon>
        <taxon>SAR324 cluster</taxon>
    </lineage>
</organism>
<dbReference type="AlphaFoldDB" id="A0A432GNG7"/>
<evidence type="ECO:0000313" key="3">
    <source>
        <dbReference type="Proteomes" id="UP000287176"/>
    </source>
</evidence>
<sequence>SQTMMFFAPQLAILPGLAIVLTVLGLNLLGDGLRDILDPRLRRLR</sequence>
<comment type="caution">
    <text evidence="2">The sequence shown here is derived from an EMBL/GenBank/DDBJ whole genome shotgun (WGS) entry which is preliminary data.</text>
</comment>
<evidence type="ECO:0000256" key="1">
    <source>
        <dbReference type="SAM" id="Phobius"/>
    </source>
</evidence>
<evidence type="ECO:0000313" key="2">
    <source>
        <dbReference type="EMBL" id="RTZ85020.1"/>
    </source>
</evidence>
<protein>
    <submittedName>
        <fullName evidence="2">ABC transporter permease</fullName>
    </submittedName>
</protein>
<feature type="non-terminal residue" evidence="2">
    <location>
        <position position="1"/>
    </location>
</feature>
<gene>
    <name evidence="2" type="ORF">DSY94_04670</name>
</gene>
<dbReference type="Proteomes" id="UP000287176">
    <property type="component" value="Unassembled WGS sequence"/>
</dbReference>
<proteinExistence type="predicted"/>